<proteinExistence type="predicted"/>
<reference evidence="2" key="1">
    <citation type="submission" date="2019-07" db="EMBL/GenBank/DDBJ databases">
        <authorList>
            <person name="Dittberner H."/>
        </authorList>
    </citation>
    <scope>NUCLEOTIDE SEQUENCE [LARGE SCALE GENOMIC DNA]</scope>
</reference>
<organism evidence="2 3">
    <name type="scientific">Arabis nemorensis</name>
    <dbReference type="NCBI Taxonomy" id="586526"/>
    <lineage>
        <taxon>Eukaryota</taxon>
        <taxon>Viridiplantae</taxon>
        <taxon>Streptophyta</taxon>
        <taxon>Embryophyta</taxon>
        <taxon>Tracheophyta</taxon>
        <taxon>Spermatophyta</taxon>
        <taxon>Magnoliopsida</taxon>
        <taxon>eudicotyledons</taxon>
        <taxon>Gunneridae</taxon>
        <taxon>Pentapetalae</taxon>
        <taxon>rosids</taxon>
        <taxon>malvids</taxon>
        <taxon>Brassicales</taxon>
        <taxon>Brassicaceae</taxon>
        <taxon>Arabideae</taxon>
        <taxon>Arabis</taxon>
    </lineage>
</organism>
<protein>
    <submittedName>
        <fullName evidence="2">Uncharacterized protein</fullName>
    </submittedName>
</protein>
<evidence type="ECO:0000313" key="3">
    <source>
        <dbReference type="Proteomes" id="UP000489600"/>
    </source>
</evidence>
<dbReference type="Proteomes" id="UP000489600">
    <property type="component" value="Unassembled WGS sequence"/>
</dbReference>
<evidence type="ECO:0000313" key="2">
    <source>
        <dbReference type="EMBL" id="VVB18030.1"/>
    </source>
</evidence>
<feature type="compositionally biased region" description="Basic residues" evidence="1">
    <location>
        <begin position="1"/>
        <end position="24"/>
    </location>
</feature>
<feature type="region of interest" description="Disordered" evidence="1">
    <location>
        <begin position="58"/>
        <end position="97"/>
    </location>
</feature>
<feature type="compositionally biased region" description="Basic and acidic residues" evidence="1">
    <location>
        <begin position="62"/>
        <end position="74"/>
    </location>
</feature>
<feature type="region of interest" description="Disordered" evidence="1">
    <location>
        <begin position="1"/>
        <end position="35"/>
    </location>
</feature>
<accession>A0A565CWA8</accession>
<name>A0A565CWA8_9BRAS</name>
<gene>
    <name evidence="2" type="ORF">ANE_LOCUS28474</name>
</gene>
<sequence length="97" mass="10786">MKRGGNPKKRPPPSHTPPARKHRATGNPTPSPTIETLEDEFVDEDVFMDEALVLGEEDEESLILRDMEEREEVSARSSTWSPPPLSPAFLSNSESIS</sequence>
<keyword evidence="3" id="KW-1185">Reference proteome</keyword>
<evidence type="ECO:0000256" key="1">
    <source>
        <dbReference type="SAM" id="MobiDB-lite"/>
    </source>
</evidence>
<dbReference type="OrthoDB" id="1428580at2759"/>
<dbReference type="AlphaFoldDB" id="A0A565CWA8"/>
<dbReference type="EMBL" id="CABITT030000008">
    <property type="protein sequence ID" value="VVB18030.1"/>
    <property type="molecule type" value="Genomic_DNA"/>
</dbReference>
<comment type="caution">
    <text evidence="2">The sequence shown here is derived from an EMBL/GenBank/DDBJ whole genome shotgun (WGS) entry which is preliminary data.</text>
</comment>